<comment type="caution">
    <text evidence="2">The sequence shown here is derived from an EMBL/GenBank/DDBJ whole genome shotgun (WGS) entry which is preliminary data.</text>
</comment>
<evidence type="ECO:0000313" key="3">
    <source>
        <dbReference type="Proteomes" id="UP000603865"/>
    </source>
</evidence>
<feature type="domain" description="Dienelactone hydrolase" evidence="1">
    <location>
        <begin position="25"/>
        <end position="230"/>
    </location>
</feature>
<dbReference type="Proteomes" id="UP000603865">
    <property type="component" value="Unassembled WGS sequence"/>
</dbReference>
<evidence type="ECO:0000259" key="1">
    <source>
        <dbReference type="Pfam" id="PF01738"/>
    </source>
</evidence>
<dbReference type="RefSeq" id="WP_189090809.1">
    <property type="nucleotide sequence ID" value="NZ_BMQL01000012.1"/>
</dbReference>
<dbReference type="SUPFAM" id="SSF53474">
    <property type="entry name" value="alpha/beta-Hydrolases"/>
    <property type="match status" value="1"/>
</dbReference>
<reference evidence="2" key="1">
    <citation type="journal article" date="2014" name="Int. J. Syst. Evol. Microbiol.">
        <title>Complete genome sequence of Corynebacterium casei LMG S-19264T (=DSM 44701T), isolated from a smear-ripened cheese.</title>
        <authorList>
            <consortium name="US DOE Joint Genome Institute (JGI-PGF)"/>
            <person name="Walter F."/>
            <person name="Albersmeier A."/>
            <person name="Kalinowski J."/>
            <person name="Ruckert C."/>
        </authorList>
    </citation>
    <scope>NUCLEOTIDE SEQUENCE</scope>
    <source>
        <strain evidence="2">JCM 31311</strain>
    </source>
</reference>
<dbReference type="EMBL" id="BMQL01000012">
    <property type="protein sequence ID" value="GGR11014.1"/>
    <property type="molecule type" value="Genomic_DNA"/>
</dbReference>
<dbReference type="GO" id="GO:0016787">
    <property type="term" value="F:hydrolase activity"/>
    <property type="evidence" value="ECO:0007669"/>
    <property type="project" value="InterPro"/>
</dbReference>
<keyword evidence="3" id="KW-1185">Reference proteome</keyword>
<dbReference type="InterPro" id="IPR029058">
    <property type="entry name" value="AB_hydrolase_fold"/>
</dbReference>
<dbReference type="InterPro" id="IPR002925">
    <property type="entry name" value="Dienelactn_hydro"/>
</dbReference>
<dbReference type="AlphaFoldDB" id="A0A918C7Q3"/>
<name>A0A918C7Q3_9DEIO</name>
<reference evidence="2" key="2">
    <citation type="submission" date="2020-09" db="EMBL/GenBank/DDBJ databases">
        <authorList>
            <person name="Sun Q."/>
            <person name="Ohkuma M."/>
        </authorList>
    </citation>
    <scope>NUCLEOTIDE SEQUENCE</scope>
    <source>
        <strain evidence="2">JCM 31311</strain>
    </source>
</reference>
<dbReference type="PANTHER" id="PTHR46623">
    <property type="entry name" value="CARBOXYMETHYLENEBUTENOLIDASE-RELATED"/>
    <property type="match status" value="1"/>
</dbReference>
<dbReference type="Pfam" id="PF01738">
    <property type="entry name" value="DLH"/>
    <property type="match status" value="1"/>
</dbReference>
<gene>
    <name evidence="2" type="ORF">GCM10008957_24750</name>
</gene>
<dbReference type="PANTHER" id="PTHR46623:SF6">
    <property type="entry name" value="ALPHA_BETA-HYDROLASES SUPERFAMILY PROTEIN"/>
    <property type="match status" value="1"/>
</dbReference>
<organism evidence="2 3">
    <name type="scientific">Deinococcus ruber</name>
    <dbReference type="NCBI Taxonomy" id="1848197"/>
    <lineage>
        <taxon>Bacteria</taxon>
        <taxon>Thermotogati</taxon>
        <taxon>Deinococcota</taxon>
        <taxon>Deinococci</taxon>
        <taxon>Deinococcales</taxon>
        <taxon>Deinococcaceae</taxon>
        <taxon>Deinococcus</taxon>
    </lineage>
</organism>
<protein>
    <submittedName>
        <fullName evidence="2">Carboxymethylenebutenolidase</fullName>
    </submittedName>
</protein>
<sequence>MTPHSTAPDVDSGETLSFQTQGRTLEAYIVRPVTQETAPGMLVIHEAFGLTEDIKAVARRFAQAGYVALAVDLFGQQNRAVCMARMMSGMFVNSLEHQGVFDTRAALGMLAGLPGVDHTRLGATGFCMGGSLAIALACTDDRVKAVAPYYSFNPRPLEAVRRACPVVGSFPGKDPTTPQGRALDAELSAAGVAHDIKIYPAAKHSFATAGRNFDAVASVDAWNRVMAFFDLHILDQPDTLSR</sequence>
<dbReference type="InterPro" id="IPR051049">
    <property type="entry name" value="Dienelactone_hydrolase-like"/>
</dbReference>
<accession>A0A918C7Q3</accession>
<proteinExistence type="predicted"/>
<evidence type="ECO:0000313" key="2">
    <source>
        <dbReference type="EMBL" id="GGR11014.1"/>
    </source>
</evidence>
<dbReference type="Gene3D" id="3.40.50.1820">
    <property type="entry name" value="alpha/beta hydrolase"/>
    <property type="match status" value="1"/>
</dbReference>